<evidence type="ECO:0000313" key="3">
    <source>
        <dbReference type="EMBL" id="PRW57565.1"/>
    </source>
</evidence>
<dbReference type="OrthoDB" id="265717at2759"/>
<protein>
    <submittedName>
        <fullName evidence="3">Uncharacterized protein</fullName>
    </submittedName>
</protein>
<feature type="region of interest" description="Disordered" evidence="2">
    <location>
        <begin position="246"/>
        <end position="277"/>
    </location>
</feature>
<dbReference type="EMBL" id="LHPG02000006">
    <property type="protein sequence ID" value="PRW57565.1"/>
    <property type="molecule type" value="Genomic_DNA"/>
</dbReference>
<gene>
    <name evidence="3" type="ORF">C2E21_3582</name>
</gene>
<evidence type="ECO:0000256" key="2">
    <source>
        <dbReference type="SAM" id="MobiDB-lite"/>
    </source>
</evidence>
<feature type="compositionally biased region" description="Low complexity" evidence="2">
    <location>
        <begin position="267"/>
        <end position="277"/>
    </location>
</feature>
<proteinExistence type="predicted"/>
<keyword evidence="1" id="KW-0175">Coiled coil</keyword>
<dbReference type="AlphaFoldDB" id="A0A2P6TU15"/>
<sequence>MRPGTVRHSGLTSIPAAAVAEYTGGSVECLVQAHALDAGPFGSTTAARQALVDTLRRQVESMRRNPEAALDNCSCTLRHAFDCPQLAAALVSSGLLDSMLAAAQARHTTAGRAAREMVARLPDQGLAVLIGLQVGARHTGQTAGSCAATQEAAQQCEAAAASLEAALNALTDRPVAQRAQLYPSKLKPLAQAVAAALETFWEAQELHQRGRRRRPKRWAAAGQLALRSMPRCLVLRHRLLACRLASKPPPRVQGAGGGTAAEKAKKAAAAAEQQQQA</sequence>
<keyword evidence="4" id="KW-1185">Reference proteome</keyword>
<comment type="caution">
    <text evidence="3">The sequence shown here is derived from an EMBL/GenBank/DDBJ whole genome shotgun (WGS) entry which is preliminary data.</text>
</comment>
<organism evidence="3 4">
    <name type="scientific">Chlorella sorokiniana</name>
    <name type="common">Freshwater green alga</name>
    <dbReference type="NCBI Taxonomy" id="3076"/>
    <lineage>
        <taxon>Eukaryota</taxon>
        <taxon>Viridiplantae</taxon>
        <taxon>Chlorophyta</taxon>
        <taxon>core chlorophytes</taxon>
        <taxon>Trebouxiophyceae</taxon>
        <taxon>Chlorellales</taxon>
        <taxon>Chlorellaceae</taxon>
        <taxon>Chlorella clade</taxon>
        <taxon>Chlorella</taxon>
    </lineage>
</organism>
<evidence type="ECO:0000313" key="4">
    <source>
        <dbReference type="Proteomes" id="UP000239899"/>
    </source>
</evidence>
<name>A0A2P6TU15_CHLSO</name>
<dbReference type="Proteomes" id="UP000239899">
    <property type="component" value="Unassembled WGS sequence"/>
</dbReference>
<accession>A0A2P6TU15</accession>
<evidence type="ECO:0000256" key="1">
    <source>
        <dbReference type="SAM" id="Coils"/>
    </source>
</evidence>
<feature type="coiled-coil region" evidence="1">
    <location>
        <begin position="146"/>
        <end position="173"/>
    </location>
</feature>
<reference evidence="3 4" key="1">
    <citation type="journal article" date="2018" name="Plant J.">
        <title>Genome sequences of Chlorella sorokiniana UTEX 1602 and Micractinium conductrix SAG 241.80: implications to maltose excretion by a green alga.</title>
        <authorList>
            <person name="Arriola M.B."/>
            <person name="Velmurugan N."/>
            <person name="Zhang Y."/>
            <person name="Plunkett M.H."/>
            <person name="Hondzo H."/>
            <person name="Barney B.M."/>
        </authorList>
    </citation>
    <scope>NUCLEOTIDE SEQUENCE [LARGE SCALE GENOMIC DNA]</scope>
    <source>
        <strain evidence="4">UTEX 1602</strain>
    </source>
</reference>